<dbReference type="PANTHER" id="PTHR43105">
    <property type="entry name" value="RESPIRATORY NITRATE REDUCTASE"/>
    <property type="match status" value="1"/>
</dbReference>
<dbReference type="EMBL" id="AL445063">
    <property type="protein sequence ID" value="CAC11193.1"/>
    <property type="molecule type" value="Genomic_DNA"/>
</dbReference>
<dbReference type="Pfam" id="PF01568">
    <property type="entry name" value="Molydop_binding"/>
    <property type="match status" value="1"/>
</dbReference>
<dbReference type="FunFam" id="2.40.40.20:FF:000005">
    <property type="entry name" value="Periplasmic nitrate reductase"/>
    <property type="match status" value="1"/>
</dbReference>
<dbReference type="Gene3D" id="3.40.50.740">
    <property type="match status" value="1"/>
</dbReference>
<evidence type="ECO:0000256" key="1">
    <source>
        <dbReference type="ARBA" id="ARBA00001942"/>
    </source>
</evidence>
<keyword evidence="6" id="KW-0560">Oxidoreductase</keyword>
<dbReference type="Pfam" id="PF04879">
    <property type="entry name" value="Molybdop_Fe4S4"/>
    <property type="match status" value="1"/>
</dbReference>
<evidence type="ECO:0000256" key="5">
    <source>
        <dbReference type="ARBA" id="ARBA00022723"/>
    </source>
</evidence>
<dbReference type="STRING" id="273075.gene:9571260"/>
<dbReference type="InterPro" id="IPR006963">
    <property type="entry name" value="Mopterin_OxRdtase_4Fe-4S_dom"/>
</dbReference>
<organism evidence="10 11">
    <name type="scientific">Thermoplasma acidophilum (strain ATCC 25905 / DSM 1728 / JCM 9062 / NBRC 15155 / AMRC-C165)</name>
    <dbReference type="NCBI Taxonomy" id="273075"/>
    <lineage>
        <taxon>Archaea</taxon>
        <taxon>Methanobacteriati</taxon>
        <taxon>Thermoplasmatota</taxon>
        <taxon>Thermoplasmata</taxon>
        <taxon>Thermoplasmatales</taxon>
        <taxon>Thermoplasmataceae</taxon>
        <taxon>Thermoplasma</taxon>
    </lineage>
</organism>
<sequence length="702" mass="78560">MKIGYQLIINTYYAASSVCFRRNIFKSRQNSKIMTLTVCPYCGTGCQIEVDYSGDHYTVHGYTRSAVNEGKLCIKGYQGLSYASSHDRITSPMLRSGDTWVKVSWDEAIDYVVKRLKEIRDRYGPDAIAFQASAKCTNEENYLLQKIARMIGTNNVDHCARSCHSSTVAGLIRTLGTAAATGSIKSLKSTQTFFVIGSNTTEQHPIIGTTIIKQKKAGKKLIVADPRRTKLASIADVFLQFKPGSDVALLNSMMFVILKRGLIDSEFIKSRTEGFEAFAEEIEKYPPELTEQITGVPPDLVEKAAEIYASNRPSAILYGMGITQHIHGTENVMSVSNLALMTGNLGRYGSGIFPLRGQNNVQGSSDMGALSEFYPGYVPPDSPGVEKFERIWEAKLPRKVGLMLSEMFDAAIDGRVKAIYLMGENPVITEANLSDVERGLKNLELFVVQDIFMTDTARYAHVILPATSALEKEGTFTNTERRIQRVVPVKDPPGDARPDWWILSQIYSKIFDREAYRSPEDIFNEIRLAIPNYSGVRYSDLYPDGKQWPINDQHPEGAEILHVDKFARGLGRFMAIPYKSPSESPDEEYPFILTTGRNYYHWHSGTMTRRSEILERESPNPYVEISVNDAKKLSIRNGQTITIESRHGSIKLPAMVTSKIPDGIVFVPFHFKEARVNLLVGENLDPYSKIPEFKVVAVKVKA</sequence>
<gene>
    <name evidence="10" type="ordered locus">Ta0045</name>
</gene>
<dbReference type="AlphaFoldDB" id="Q9HM26"/>
<dbReference type="GO" id="GO:0051539">
    <property type="term" value="F:4 iron, 4 sulfur cluster binding"/>
    <property type="evidence" value="ECO:0007669"/>
    <property type="project" value="UniProtKB-KW"/>
</dbReference>
<reference evidence="10 11" key="1">
    <citation type="journal article" date="2000" name="Nature">
        <title>The genome sequence of the thermoacidophilic scavenger Thermoplasma acidophilum.</title>
        <authorList>
            <person name="Ruepp A."/>
            <person name="Graml W."/>
            <person name="Santos-Martinez M.L."/>
            <person name="Koretke K.K."/>
            <person name="Volker C."/>
            <person name="Mewes H.W."/>
            <person name="Frishman D."/>
            <person name="Stocker S."/>
            <person name="Lupas A.N."/>
            <person name="Baumeister W."/>
        </authorList>
    </citation>
    <scope>NUCLEOTIDE SEQUENCE [LARGE SCALE GENOMIC DNA]</scope>
    <source>
        <strain evidence="11">ATCC 25905 / DSM 1728 / JCM 9062 / NBRC 15155 / AMRC-C165</strain>
    </source>
</reference>
<dbReference type="PaxDb" id="273075-Ta0045m"/>
<evidence type="ECO:0000313" key="10">
    <source>
        <dbReference type="EMBL" id="CAC11193.1"/>
    </source>
</evidence>
<evidence type="ECO:0000256" key="2">
    <source>
        <dbReference type="ARBA" id="ARBA00001966"/>
    </source>
</evidence>
<dbReference type="GO" id="GO:0008863">
    <property type="term" value="F:formate dehydrogenase (NAD+) activity"/>
    <property type="evidence" value="ECO:0007669"/>
    <property type="project" value="InterPro"/>
</dbReference>
<keyword evidence="5" id="KW-0479">Metal-binding</keyword>
<dbReference type="InterPro" id="IPR009010">
    <property type="entry name" value="Asp_de-COase-like_dom_sf"/>
</dbReference>
<dbReference type="PROSITE" id="PS51669">
    <property type="entry name" value="4FE4S_MOW_BIS_MGD"/>
    <property type="match status" value="1"/>
</dbReference>
<dbReference type="GO" id="GO:0015942">
    <property type="term" value="P:formate metabolic process"/>
    <property type="evidence" value="ECO:0007669"/>
    <property type="project" value="InterPro"/>
</dbReference>
<dbReference type="InParanoid" id="Q9HM26"/>
<dbReference type="InterPro" id="IPR006656">
    <property type="entry name" value="Mopterin_OxRdtase"/>
</dbReference>
<evidence type="ECO:0000256" key="6">
    <source>
        <dbReference type="ARBA" id="ARBA00023002"/>
    </source>
</evidence>
<evidence type="ECO:0000256" key="8">
    <source>
        <dbReference type="ARBA" id="ARBA00023014"/>
    </source>
</evidence>
<evidence type="ECO:0000256" key="7">
    <source>
        <dbReference type="ARBA" id="ARBA00023004"/>
    </source>
</evidence>
<protein>
    <submittedName>
        <fullName evidence="10">Probable formate dehydrogenase, alpha subunit</fullName>
    </submittedName>
</protein>
<dbReference type="KEGG" id="tac:Ta0045"/>
<dbReference type="CDD" id="cd02790">
    <property type="entry name" value="MopB_CT_Formate-Dh_H"/>
    <property type="match status" value="1"/>
</dbReference>
<dbReference type="GO" id="GO:0046872">
    <property type="term" value="F:metal ion binding"/>
    <property type="evidence" value="ECO:0007669"/>
    <property type="project" value="UniProtKB-KW"/>
</dbReference>
<dbReference type="SMART" id="SM00926">
    <property type="entry name" value="Molybdop_Fe4S4"/>
    <property type="match status" value="1"/>
</dbReference>
<evidence type="ECO:0000259" key="9">
    <source>
        <dbReference type="PROSITE" id="PS51669"/>
    </source>
</evidence>
<dbReference type="HOGENOM" id="CLU_000422_4_0_2"/>
<dbReference type="InterPro" id="IPR041925">
    <property type="entry name" value="CT_Formate-Dh_H"/>
</dbReference>
<comment type="cofactor">
    <cofactor evidence="2">
        <name>[4Fe-4S] cluster</name>
        <dbReference type="ChEBI" id="CHEBI:49883"/>
    </cofactor>
</comment>
<dbReference type="SUPFAM" id="SSF53706">
    <property type="entry name" value="Formate dehydrogenase/DMSO reductase, domains 1-3"/>
    <property type="match status" value="1"/>
</dbReference>
<keyword evidence="3" id="KW-0004">4Fe-4S</keyword>
<dbReference type="InterPro" id="IPR006478">
    <property type="entry name" value="Formate_DH_asu"/>
</dbReference>
<dbReference type="Gene3D" id="2.20.25.90">
    <property type="entry name" value="ADC-like domains"/>
    <property type="match status" value="1"/>
</dbReference>
<keyword evidence="11" id="KW-1185">Reference proteome</keyword>
<proteinExistence type="predicted"/>
<dbReference type="InterPro" id="IPR050123">
    <property type="entry name" value="Prok_molybdopt-oxidoreductase"/>
</dbReference>
<dbReference type="PANTHER" id="PTHR43105:SF14">
    <property type="entry name" value="FORMATE DEHYDROGENASE H"/>
    <property type="match status" value="1"/>
</dbReference>
<dbReference type="Proteomes" id="UP000001024">
    <property type="component" value="Chromosome"/>
</dbReference>
<name>Q9HM26_THEAC</name>
<feature type="domain" description="4Fe-4S Mo/W bis-MGD-type" evidence="9">
    <location>
        <begin position="32"/>
        <end position="87"/>
    </location>
</feature>
<evidence type="ECO:0000256" key="4">
    <source>
        <dbReference type="ARBA" id="ARBA00022505"/>
    </source>
</evidence>
<dbReference type="GO" id="GO:0022904">
    <property type="term" value="P:respiratory electron transport chain"/>
    <property type="evidence" value="ECO:0007669"/>
    <property type="project" value="TreeGrafter"/>
</dbReference>
<dbReference type="GO" id="GO:0043546">
    <property type="term" value="F:molybdopterin cofactor binding"/>
    <property type="evidence" value="ECO:0007669"/>
    <property type="project" value="InterPro"/>
</dbReference>
<dbReference type="FunFam" id="3.40.228.10:FF:000002">
    <property type="entry name" value="Formate dehydrogenase subunit alpha"/>
    <property type="match status" value="1"/>
</dbReference>
<accession>Q9HM26</accession>
<keyword evidence="4" id="KW-0500">Molybdenum</keyword>
<evidence type="ECO:0000256" key="3">
    <source>
        <dbReference type="ARBA" id="ARBA00022485"/>
    </source>
</evidence>
<dbReference type="Gene3D" id="3.40.228.10">
    <property type="entry name" value="Dimethylsulfoxide Reductase, domain 2"/>
    <property type="match status" value="1"/>
</dbReference>
<dbReference type="Gene3D" id="2.40.40.20">
    <property type="match status" value="1"/>
</dbReference>
<dbReference type="EnsemblBacteria" id="CAC11193">
    <property type="protein sequence ID" value="CAC11193"/>
    <property type="gene ID" value="CAC11193"/>
</dbReference>
<dbReference type="NCBIfam" id="TIGR01591">
    <property type="entry name" value="Fdh-alpha"/>
    <property type="match status" value="1"/>
</dbReference>
<keyword evidence="8" id="KW-0411">Iron-sulfur</keyword>
<dbReference type="SUPFAM" id="SSF50692">
    <property type="entry name" value="ADC-like"/>
    <property type="match status" value="1"/>
</dbReference>
<comment type="cofactor">
    <cofactor evidence="1">
        <name>Mo-bis(molybdopterin guanine dinucleotide)</name>
        <dbReference type="ChEBI" id="CHEBI:60539"/>
    </cofactor>
</comment>
<dbReference type="Pfam" id="PF00384">
    <property type="entry name" value="Molybdopterin"/>
    <property type="match status" value="1"/>
</dbReference>
<dbReference type="GO" id="GO:0003954">
    <property type="term" value="F:NADH dehydrogenase activity"/>
    <property type="evidence" value="ECO:0007669"/>
    <property type="project" value="TreeGrafter"/>
</dbReference>
<evidence type="ECO:0000313" key="11">
    <source>
        <dbReference type="Proteomes" id="UP000001024"/>
    </source>
</evidence>
<dbReference type="eggNOG" id="arCOG01491">
    <property type="taxonomic scope" value="Archaea"/>
</dbReference>
<keyword evidence="7" id="KW-0408">Iron</keyword>
<dbReference type="CDD" id="cd02753">
    <property type="entry name" value="MopB_Formate-Dh-H"/>
    <property type="match status" value="1"/>
</dbReference>
<dbReference type="InterPro" id="IPR041924">
    <property type="entry name" value="Formate_Dh-H_N"/>
</dbReference>
<dbReference type="GO" id="GO:0016020">
    <property type="term" value="C:membrane"/>
    <property type="evidence" value="ECO:0007669"/>
    <property type="project" value="TreeGrafter"/>
</dbReference>
<dbReference type="InterPro" id="IPR006657">
    <property type="entry name" value="MoPterin_dinucl-bd_dom"/>
</dbReference>